<evidence type="ECO:0000256" key="8">
    <source>
        <dbReference type="SAM" id="Phobius"/>
    </source>
</evidence>
<keyword evidence="5 8" id="KW-0812">Transmembrane</keyword>
<sequence>MEKISGYQLFTLTVMFQIGTTSVFGFAAKAGKDAWIVTLLSVVFGALLILLYFTLMRMHTGLTLVQCFPAQFGRWIGTPLAWLYPLLFLYLAGRDLRNFGEVIRGTILTQTPLFVIMFLFTLVTAYGLYHGIEPLGRLGEFLFPVLVVVPYIVLTCLLIGSDIIDIGRVQPIAEHGWIAIWKNLWPLNVIIPYGETIVFTMIWPLVNQPNQVMKATLLATVVYGILLGFSDFLAITILSERMFQRNVFPYYALMRQINIADFLQNLDAIVVLQFCTVGFFKFALYMFGTIRGIQQLTGIQNGKVLILPSALTAIFLADTMSSNISEHLYVGLKLVPYFLGIPFFILLPFVLFVVAWFRSMYAGSKETQ</sequence>
<evidence type="ECO:0000256" key="5">
    <source>
        <dbReference type="ARBA" id="ARBA00022692"/>
    </source>
</evidence>
<evidence type="ECO:0000256" key="2">
    <source>
        <dbReference type="ARBA" id="ARBA00007998"/>
    </source>
</evidence>
<comment type="caution">
    <text evidence="9">The sequence shown here is derived from an EMBL/GenBank/DDBJ whole genome shotgun (WGS) entry which is preliminary data.</text>
</comment>
<name>A0AAV4LH64_9BACL</name>
<dbReference type="Pfam" id="PF03845">
    <property type="entry name" value="Spore_permease"/>
    <property type="match status" value="1"/>
</dbReference>
<comment type="similarity">
    <text evidence="2">Belongs to the amino acid-polyamine-organocation (APC) superfamily. Spore germination protein (SGP) (TC 2.A.3.9) family.</text>
</comment>
<feature type="transmembrane region" description="Helical" evidence="8">
    <location>
        <begin position="141"/>
        <end position="164"/>
    </location>
</feature>
<dbReference type="NCBIfam" id="TIGR00912">
    <property type="entry name" value="2A0309"/>
    <property type="match status" value="1"/>
</dbReference>
<keyword evidence="3" id="KW-0813">Transport</keyword>
<organism evidence="9 10">
    <name type="scientific">Collibacillus ludicampi</name>
    <dbReference type="NCBI Taxonomy" id="2771369"/>
    <lineage>
        <taxon>Bacteria</taxon>
        <taxon>Bacillati</taxon>
        <taxon>Bacillota</taxon>
        <taxon>Bacilli</taxon>
        <taxon>Bacillales</taxon>
        <taxon>Alicyclobacillaceae</taxon>
        <taxon>Collibacillus</taxon>
    </lineage>
</organism>
<keyword evidence="6 8" id="KW-1133">Transmembrane helix</keyword>
<feature type="transmembrane region" description="Helical" evidence="8">
    <location>
        <begin position="7"/>
        <end position="28"/>
    </location>
</feature>
<dbReference type="RefSeq" id="WP_282199822.1">
    <property type="nucleotide sequence ID" value="NZ_BOQE01000001.1"/>
</dbReference>
<dbReference type="AlphaFoldDB" id="A0AAV4LH64"/>
<reference evidence="9" key="1">
    <citation type="journal article" date="2023" name="Int. J. Syst. Evol. Microbiol.">
        <title>Collibacillus ludicampi gen. nov., sp. nov., a new soil bacterium of the family Alicyclobacillaceae.</title>
        <authorList>
            <person name="Jojima T."/>
            <person name="Ioku Y."/>
            <person name="Fukuta Y."/>
            <person name="Shirasaka N."/>
            <person name="Matsumura Y."/>
            <person name="Mori M."/>
        </authorList>
    </citation>
    <scope>NUCLEOTIDE SEQUENCE</scope>
    <source>
        <strain evidence="9">TP075</strain>
    </source>
</reference>
<feature type="transmembrane region" description="Helical" evidence="8">
    <location>
        <begin position="184"/>
        <end position="205"/>
    </location>
</feature>
<feature type="transmembrane region" description="Helical" evidence="8">
    <location>
        <begin position="337"/>
        <end position="357"/>
    </location>
</feature>
<feature type="transmembrane region" description="Helical" evidence="8">
    <location>
        <begin position="34"/>
        <end position="55"/>
    </location>
</feature>
<gene>
    <name evidence="9" type="primary">gerKB</name>
    <name evidence="9" type="ORF">DNHGIG_23160</name>
</gene>
<feature type="transmembrane region" description="Helical" evidence="8">
    <location>
        <begin position="75"/>
        <end position="93"/>
    </location>
</feature>
<evidence type="ECO:0000256" key="3">
    <source>
        <dbReference type="ARBA" id="ARBA00022448"/>
    </source>
</evidence>
<dbReference type="Proteomes" id="UP001057291">
    <property type="component" value="Unassembled WGS sequence"/>
</dbReference>
<keyword evidence="4" id="KW-0309">Germination</keyword>
<protein>
    <submittedName>
        <fullName evidence="9">Spore germination protein KB</fullName>
    </submittedName>
</protein>
<evidence type="ECO:0000313" key="10">
    <source>
        <dbReference type="Proteomes" id="UP001057291"/>
    </source>
</evidence>
<dbReference type="PANTHER" id="PTHR34975">
    <property type="entry name" value="SPORE GERMINATION PROTEIN A2"/>
    <property type="match status" value="1"/>
</dbReference>
<evidence type="ECO:0000256" key="4">
    <source>
        <dbReference type="ARBA" id="ARBA00022544"/>
    </source>
</evidence>
<dbReference type="GO" id="GO:0009847">
    <property type="term" value="P:spore germination"/>
    <property type="evidence" value="ECO:0007669"/>
    <property type="project" value="InterPro"/>
</dbReference>
<dbReference type="PANTHER" id="PTHR34975:SF2">
    <property type="entry name" value="SPORE GERMINATION PROTEIN A2"/>
    <property type="match status" value="1"/>
</dbReference>
<feature type="transmembrane region" description="Helical" evidence="8">
    <location>
        <begin position="113"/>
        <end position="129"/>
    </location>
</feature>
<dbReference type="EMBL" id="BOQE01000001">
    <property type="protein sequence ID" value="GIM46767.1"/>
    <property type="molecule type" value="Genomic_DNA"/>
</dbReference>
<feature type="transmembrane region" description="Helical" evidence="8">
    <location>
        <begin position="268"/>
        <end position="287"/>
    </location>
</feature>
<evidence type="ECO:0000256" key="7">
    <source>
        <dbReference type="ARBA" id="ARBA00023136"/>
    </source>
</evidence>
<evidence type="ECO:0000256" key="1">
    <source>
        <dbReference type="ARBA" id="ARBA00004141"/>
    </source>
</evidence>
<accession>A0AAV4LH64</accession>
<feature type="transmembrane region" description="Helical" evidence="8">
    <location>
        <begin position="217"/>
        <end position="238"/>
    </location>
</feature>
<comment type="subcellular location">
    <subcellularLocation>
        <location evidence="1">Membrane</location>
        <topology evidence="1">Multi-pass membrane protein</topology>
    </subcellularLocation>
</comment>
<evidence type="ECO:0000313" key="9">
    <source>
        <dbReference type="EMBL" id="GIM46767.1"/>
    </source>
</evidence>
<dbReference type="GO" id="GO:0016020">
    <property type="term" value="C:membrane"/>
    <property type="evidence" value="ECO:0007669"/>
    <property type="project" value="UniProtKB-SubCell"/>
</dbReference>
<proteinExistence type="inferred from homology"/>
<keyword evidence="10" id="KW-1185">Reference proteome</keyword>
<evidence type="ECO:0000256" key="6">
    <source>
        <dbReference type="ARBA" id="ARBA00022989"/>
    </source>
</evidence>
<dbReference type="InterPro" id="IPR004761">
    <property type="entry name" value="Spore_GerAB"/>
</dbReference>
<keyword evidence="7 8" id="KW-0472">Membrane</keyword>